<dbReference type="AlphaFoldDB" id="A0A2N2F4F5"/>
<accession>A0A2N2F4F5</accession>
<dbReference type="Proteomes" id="UP000233417">
    <property type="component" value="Unassembled WGS sequence"/>
</dbReference>
<feature type="chain" id="PRO_5014677834" description="Fibronectin type-III domain-containing protein" evidence="1">
    <location>
        <begin position="29"/>
        <end position="404"/>
    </location>
</feature>
<evidence type="ECO:0000313" key="3">
    <source>
        <dbReference type="Proteomes" id="UP000233417"/>
    </source>
</evidence>
<gene>
    <name evidence="2" type="ORF">CVU76_03365</name>
</gene>
<comment type="caution">
    <text evidence="2">The sequence shown here is derived from an EMBL/GenBank/DDBJ whole genome shotgun (WGS) entry which is preliminary data.</text>
</comment>
<proteinExistence type="predicted"/>
<feature type="signal peptide" evidence="1">
    <location>
        <begin position="1"/>
        <end position="28"/>
    </location>
</feature>
<dbReference type="EMBL" id="PHAO01000001">
    <property type="protein sequence ID" value="PKN03036.1"/>
    <property type="molecule type" value="Genomic_DNA"/>
</dbReference>
<evidence type="ECO:0008006" key="4">
    <source>
        <dbReference type="Google" id="ProtNLM"/>
    </source>
</evidence>
<name>A0A2N2F4F5_9BACT</name>
<keyword evidence="1" id="KW-0732">Signal</keyword>
<sequence>MTVQIKNKKIFILLLLLSLFVAPLSVLASELDSTNFKIVGATTQGGGILGTASGDYSALIGIGGISSNPRIYSTNYRLYTSPEKAFVPAVPTTSCFETTTDGSSNCTTGPTELTTGGMVAICGAGGCYNRARFEIDTQNNPTDTLYAVMISEDNFSSDIRYVDASTFWPESSSTHNLSDFMTKTDWETETFNIQGLAAGTTYYIKIFALKGDFTQSDAGPSANATTALGNVFFDIDIAGETGYTAESSPPYSISFTGAYQLIGGSAAITNGNRIWMDAETNSEGGFAIIMNGQYGGLYSPTTTQTITSATANLDSVPSGFGLQSEYIDYDDSSPLYGEITATTDYSGSINSVGIISTTPNKIYDGDGPTVAGRMALKVIAKPGTSYTPSNDYQETITLIFVPRY</sequence>
<evidence type="ECO:0000313" key="2">
    <source>
        <dbReference type="EMBL" id="PKN03036.1"/>
    </source>
</evidence>
<organism evidence="2 3">
    <name type="scientific">Candidatus Dojkabacteria bacterium HGW-Dojkabacteria-1</name>
    <dbReference type="NCBI Taxonomy" id="2013761"/>
    <lineage>
        <taxon>Bacteria</taxon>
        <taxon>Candidatus Dojkabacteria</taxon>
    </lineage>
</organism>
<evidence type="ECO:0000256" key="1">
    <source>
        <dbReference type="SAM" id="SignalP"/>
    </source>
</evidence>
<protein>
    <recommendedName>
        <fullName evidence="4">Fibronectin type-III domain-containing protein</fullName>
    </recommendedName>
</protein>
<reference evidence="2 3" key="1">
    <citation type="journal article" date="2017" name="ISME J.">
        <title>Potential for microbial H2 and metal transformations associated with novel bacteria and archaea in deep terrestrial subsurface sediments.</title>
        <authorList>
            <person name="Hernsdorf A.W."/>
            <person name="Amano Y."/>
            <person name="Miyakawa K."/>
            <person name="Ise K."/>
            <person name="Suzuki Y."/>
            <person name="Anantharaman K."/>
            <person name="Probst A."/>
            <person name="Burstein D."/>
            <person name="Thomas B.C."/>
            <person name="Banfield J.F."/>
        </authorList>
    </citation>
    <scope>NUCLEOTIDE SEQUENCE [LARGE SCALE GENOMIC DNA]</scope>
    <source>
        <strain evidence="2">HGW-Dojkabacteria-1</strain>
    </source>
</reference>